<dbReference type="PANTHER" id="PTHR13620">
    <property type="entry name" value="3-5 EXONUCLEASE"/>
    <property type="match status" value="1"/>
</dbReference>
<evidence type="ECO:0000256" key="7">
    <source>
        <dbReference type="ARBA" id="ARBA00023242"/>
    </source>
</evidence>
<dbReference type="GO" id="GO:0046872">
    <property type="term" value="F:metal ion binding"/>
    <property type="evidence" value="ECO:0007669"/>
    <property type="project" value="UniProtKB-KW"/>
</dbReference>
<evidence type="ECO:0000256" key="6">
    <source>
        <dbReference type="ARBA" id="ARBA00022842"/>
    </source>
</evidence>
<keyword evidence="13" id="KW-0347">Helicase</keyword>
<dbReference type="Pfam" id="PF01612">
    <property type="entry name" value="DNA_pol_A_exo1"/>
    <property type="match status" value="1"/>
</dbReference>
<comment type="subcellular location">
    <subcellularLocation>
        <location evidence="1">Nucleus</location>
    </subcellularLocation>
</comment>
<evidence type="ECO:0000256" key="11">
    <source>
        <dbReference type="ARBA" id="ARBA00045901"/>
    </source>
</evidence>
<comment type="similarity">
    <text evidence="8">Belongs to the WRNexo family.</text>
</comment>
<dbReference type="InterPro" id="IPR002562">
    <property type="entry name" value="3'-5'_exonuclease_dom"/>
</dbReference>
<dbReference type="Gene3D" id="3.30.420.10">
    <property type="entry name" value="Ribonuclease H-like superfamily/Ribonuclease H"/>
    <property type="match status" value="1"/>
</dbReference>
<evidence type="ECO:0000256" key="9">
    <source>
        <dbReference type="ARBA" id="ARBA00040531"/>
    </source>
</evidence>
<keyword evidence="13" id="KW-0547">Nucleotide-binding</keyword>
<keyword evidence="13" id="KW-0067">ATP-binding</keyword>
<evidence type="ECO:0000256" key="8">
    <source>
        <dbReference type="ARBA" id="ARBA00037949"/>
    </source>
</evidence>
<dbReference type="EMBL" id="LR791905">
    <property type="protein sequence ID" value="CAB3267767.1"/>
    <property type="molecule type" value="mRNA"/>
</dbReference>
<evidence type="ECO:0000313" key="13">
    <source>
        <dbReference type="EMBL" id="CAB3267767.1"/>
    </source>
</evidence>
<dbReference type="GO" id="GO:0005634">
    <property type="term" value="C:nucleus"/>
    <property type="evidence" value="ECO:0007669"/>
    <property type="project" value="UniProtKB-SubCell"/>
</dbReference>
<evidence type="ECO:0000259" key="12">
    <source>
        <dbReference type="SMART" id="SM00474"/>
    </source>
</evidence>
<dbReference type="CDD" id="cd06141">
    <property type="entry name" value="WRN_exo"/>
    <property type="match status" value="1"/>
</dbReference>
<dbReference type="GO" id="GO:0006139">
    <property type="term" value="P:nucleobase-containing compound metabolic process"/>
    <property type="evidence" value="ECO:0007669"/>
    <property type="project" value="InterPro"/>
</dbReference>
<accession>A0A6F9DWE0</accession>
<protein>
    <recommendedName>
        <fullName evidence="9">3'-5' exonuclease</fullName>
    </recommendedName>
    <alternativeName>
        <fullName evidence="10">Werner Syndrome-like exonuclease</fullName>
    </alternativeName>
</protein>
<dbReference type="GO" id="GO:0004386">
    <property type="term" value="F:helicase activity"/>
    <property type="evidence" value="ECO:0007669"/>
    <property type="project" value="UniProtKB-KW"/>
</dbReference>
<reference evidence="13" key="1">
    <citation type="submission" date="2020-04" db="EMBL/GenBank/DDBJ databases">
        <authorList>
            <person name="Neveu A P."/>
        </authorList>
    </citation>
    <scope>NUCLEOTIDE SEQUENCE</scope>
    <source>
        <tissue evidence="13">Whole embryo</tissue>
    </source>
</reference>
<dbReference type="InterPro" id="IPR051132">
    <property type="entry name" value="3-5_Exonuclease_domain"/>
</dbReference>
<keyword evidence="4" id="KW-0378">Hydrolase</keyword>
<keyword evidence="5" id="KW-0269">Exonuclease</keyword>
<feature type="domain" description="3'-5' exonuclease" evidence="12">
    <location>
        <begin position="43"/>
        <end position="224"/>
    </location>
</feature>
<dbReference type="SMART" id="SM00474">
    <property type="entry name" value="35EXOc"/>
    <property type="match status" value="1"/>
</dbReference>
<evidence type="ECO:0000256" key="3">
    <source>
        <dbReference type="ARBA" id="ARBA00022723"/>
    </source>
</evidence>
<dbReference type="PANTHER" id="PTHR13620:SF109">
    <property type="entry name" value="3'-5' EXONUCLEASE"/>
    <property type="match status" value="1"/>
</dbReference>
<dbReference type="AlphaFoldDB" id="A0A6F9DWE0"/>
<evidence type="ECO:0000256" key="5">
    <source>
        <dbReference type="ARBA" id="ARBA00022839"/>
    </source>
</evidence>
<keyword evidence="6" id="KW-0460">Magnesium</keyword>
<gene>
    <name evidence="13" type="primary">Wrn-002</name>
</gene>
<dbReference type="SUPFAM" id="SSF53098">
    <property type="entry name" value="Ribonuclease H-like"/>
    <property type="match status" value="1"/>
</dbReference>
<dbReference type="InterPro" id="IPR012337">
    <property type="entry name" value="RNaseH-like_sf"/>
</dbReference>
<organism evidence="13">
    <name type="scientific">Phallusia mammillata</name>
    <dbReference type="NCBI Taxonomy" id="59560"/>
    <lineage>
        <taxon>Eukaryota</taxon>
        <taxon>Metazoa</taxon>
        <taxon>Chordata</taxon>
        <taxon>Tunicata</taxon>
        <taxon>Ascidiacea</taxon>
        <taxon>Phlebobranchia</taxon>
        <taxon>Ascidiidae</taxon>
        <taxon>Phallusia</taxon>
    </lineage>
</organism>
<evidence type="ECO:0000256" key="4">
    <source>
        <dbReference type="ARBA" id="ARBA00022801"/>
    </source>
</evidence>
<keyword evidence="7" id="KW-0539">Nucleus</keyword>
<evidence type="ECO:0000256" key="1">
    <source>
        <dbReference type="ARBA" id="ARBA00004123"/>
    </source>
</evidence>
<proteinExistence type="evidence at transcript level"/>
<comment type="function">
    <text evidence="11">Has exonuclease activity on both single-stranded and duplex templates bearing overhangs, but not blunt ended duplex DNA, and cleaves in a 3'-5' direction. Essential for the formation of DNA replication focal centers. Has an important role in maintaining genome stability.</text>
</comment>
<evidence type="ECO:0000256" key="10">
    <source>
        <dbReference type="ARBA" id="ARBA00042761"/>
    </source>
</evidence>
<evidence type="ECO:0000256" key="2">
    <source>
        <dbReference type="ARBA" id="ARBA00022722"/>
    </source>
</evidence>
<keyword evidence="2" id="KW-0540">Nuclease</keyword>
<sequence length="225" mass="25961">MLERISRFFIMSRKLPPWMTNQAMCLTSEVDYPKIVLPKSCDVVYSHQIQDCALLCQEIRDSVKKSRILSLDAEWPVNFNSGSTPKIAVLQLCTTLDRAYVFHISQMGCVPDELKALLESPDFLKMGLNVKGDLWKLHRDFDNMSAKVVEHFVDLSKFAQTALNTSENWSLARLCRHVLHKDLPKDAFVRQSEWDRFPLTETQIQYAALDVYASLKIFMELKSKV</sequence>
<name>A0A6F9DWE0_9ASCI</name>
<dbReference type="GO" id="GO:0003676">
    <property type="term" value="F:nucleic acid binding"/>
    <property type="evidence" value="ECO:0007669"/>
    <property type="project" value="InterPro"/>
</dbReference>
<keyword evidence="3" id="KW-0479">Metal-binding</keyword>
<dbReference type="InterPro" id="IPR036397">
    <property type="entry name" value="RNaseH_sf"/>
</dbReference>
<dbReference type="GO" id="GO:0008408">
    <property type="term" value="F:3'-5' exonuclease activity"/>
    <property type="evidence" value="ECO:0007669"/>
    <property type="project" value="InterPro"/>
</dbReference>